<reference evidence="2" key="2">
    <citation type="submission" date="2015-01" db="EMBL/GenBank/DDBJ databases">
        <title>Evolutionary Origins and Diversification of the Mycorrhizal Mutualists.</title>
        <authorList>
            <consortium name="DOE Joint Genome Institute"/>
            <consortium name="Mycorrhizal Genomics Consortium"/>
            <person name="Kohler A."/>
            <person name="Kuo A."/>
            <person name="Nagy L.G."/>
            <person name="Floudas D."/>
            <person name="Copeland A."/>
            <person name="Barry K.W."/>
            <person name="Cichocki N."/>
            <person name="Veneault-Fourrey C."/>
            <person name="LaButti K."/>
            <person name="Lindquist E.A."/>
            <person name="Lipzen A."/>
            <person name="Lundell T."/>
            <person name="Morin E."/>
            <person name="Murat C."/>
            <person name="Riley R."/>
            <person name="Ohm R."/>
            <person name="Sun H."/>
            <person name="Tunlid A."/>
            <person name="Henrissat B."/>
            <person name="Grigoriev I.V."/>
            <person name="Hibbett D.S."/>
            <person name="Martin F."/>
        </authorList>
    </citation>
    <scope>NUCLEOTIDE SEQUENCE [LARGE SCALE GENOMIC DNA]</scope>
    <source>
        <strain evidence="2">UH-Slu-Lm8-n1</strain>
    </source>
</reference>
<keyword evidence="2" id="KW-1185">Reference proteome</keyword>
<protein>
    <submittedName>
        <fullName evidence="1">Uncharacterized protein</fullName>
    </submittedName>
</protein>
<evidence type="ECO:0000313" key="1">
    <source>
        <dbReference type="EMBL" id="KIK38100.1"/>
    </source>
</evidence>
<dbReference type="AlphaFoldDB" id="A0A0C9ZKT4"/>
<dbReference type="HOGENOM" id="CLU_2962437_0_0_1"/>
<name>A0A0C9ZKT4_9AGAM</name>
<dbReference type="Proteomes" id="UP000054485">
    <property type="component" value="Unassembled WGS sequence"/>
</dbReference>
<reference evidence="1 2" key="1">
    <citation type="submission" date="2014-04" db="EMBL/GenBank/DDBJ databases">
        <authorList>
            <consortium name="DOE Joint Genome Institute"/>
            <person name="Kuo A."/>
            <person name="Ruytinx J."/>
            <person name="Rineau F."/>
            <person name="Colpaert J."/>
            <person name="Kohler A."/>
            <person name="Nagy L.G."/>
            <person name="Floudas D."/>
            <person name="Copeland A."/>
            <person name="Barry K.W."/>
            <person name="Cichocki N."/>
            <person name="Veneault-Fourrey C."/>
            <person name="LaButti K."/>
            <person name="Lindquist E.A."/>
            <person name="Lipzen A."/>
            <person name="Lundell T."/>
            <person name="Morin E."/>
            <person name="Murat C."/>
            <person name="Sun H."/>
            <person name="Tunlid A."/>
            <person name="Henrissat B."/>
            <person name="Grigoriev I.V."/>
            <person name="Hibbett D.S."/>
            <person name="Martin F."/>
            <person name="Nordberg H.P."/>
            <person name="Cantor M.N."/>
            <person name="Hua S.X."/>
        </authorList>
    </citation>
    <scope>NUCLEOTIDE SEQUENCE [LARGE SCALE GENOMIC DNA]</scope>
    <source>
        <strain evidence="1 2">UH-Slu-Lm8-n1</strain>
    </source>
</reference>
<dbReference type="EMBL" id="KN835411">
    <property type="protein sequence ID" value="KIK38100.1"/>
    <property type="molecule type" value="Genomic_DNA"/>
</dbReference>
<proteinExistence type="predicted"/>
<organism evidence="1 2">
    <name type="scientific">Suillus luteus UH-Slu-Lm8-n1</name>
    <dbReference type="NCBI Taxonomy" id="930992"/>
    <lineage>
        <taxon>Eukaryota</taxon>
        <taxon>Fungi</taxon>
        <taxon>Dikarya</taxon>
        <taxon>Basidiomycota</taxon>
        <taxon>Agaricomycotina</taxon>
        <taxon>Agaricomycetes</taxon>
        <taxon>Agaricomycetidae</taxon>
        <taxon>Boletales</taxon>
        <taxon>Suillineae</taxon>
        <taxon>Suillaceae</taxon>
        <taxon>Suillus</taxon>
    </lineage>
</organism>
<sequence length="59" mass="7004">MQDRQKAYPGMIITLPPVVIREFVAFKNKKCRNWMIQWLLLKGSQKGMSFAFHMIYEAI</sequence>
<evidence type="ECO:0000313" key="2">
    <source>
        <dbReference type="Proteomes" id="UP000054485"/>
    </source>
</evidence>
<dbReference type="InParanoid" id="A0A0C9ZKT4"/>
<accession>A0A0C9ZKT4</accession>
<gene>
    <name evidence="1" type="ORF">CY34DRAFT_809742</name>
</gene>